<name>T0PPF8_SAPDV</name>
<feature type="transmembrane region" description="Helical" evidence="1">
    <location>
        <begin position="78"/>
        <end position="100"/>
    </location>
</feature>
<feature type="transmembrane region" description="Helical" evidence="1">
    <location>
        <begin position="44"/>
        <end position="66"/>
    </location>
</feature>
<feature type="transmembrane region" description="Helical" evidence="1">
    <location>
        <begin position="445"/>
        <end position="467"/>
    </location>
</feature>
<dbReference type="InParanoid" id="T0PPF8"/>
<dbReference type="VEuPathDB" id="FungiDB:SDRG_14858"/>
<keyword evidence="1" id="KW-0812">Transmembrane</keyword>
<evidence type="ECO:0000313" key="2">
    <source>
        <dbReference type="EMBL" id="EQC27334.1"/>
    </source>
</evidence>
<dbReference type="OrthoDB" id="78798at2759"/>
<dbReference type="OMA" id="GYASCEL"/>
<keyword evidence="3" id="KW-1185">Reference proteome</keyword>
<evidence type="ECO:0000256" key="1">
    <source>
        <dbReference type="SAM" id="Phobius"/>
    </source>
</evidence>
<evidence type="ECO:0000313" key="3">
    <source>
        <dbReference type="Proteomes" id="UP000030762"/>
    </source>
</evidence>
<protein>
    <recommendedName>
        <fullName evidence="4">Transmembrane protein</fullName>
    </recommendedName>
</protein>
<keyword evidence="1" id="KW-1133">Transmembrane helix</keyword>
<keyword evidence="1" id="KW-0472">Membrane</keyword>
<feature type="transmembrane region" description="Helical" evidence="1">
    <location>
        <begin position="473"/>
        <end position="495"/>
    </location>
</feature>
<dbReference type="AlphaFoldDB" id="T0PPF8"/>
<accession>T0PPF8</accession>
<sequence length="496" mass="54769">MSSRRRSSNVVVKSKSQSQIYAMHPGAGQGHTLYAKASLRIQQVLTFGAYVLGILVVALVCIDALFNNWAINDFVGNGYMYATAVATITNTGQLASLYAFPKGWSLRDVSNIGAWNMNYTLTNLVTPSNPNIYLLDAGTFVMDSTFATFCTIFKKTYPVDLANGSPQLGVVQDAITFLRGNAFTHVSTDEGSVNLANGSMNHLQLAALGYTPTRQQTDMRLTEPIPVKNVSTPQMLNVSFYRYQPKCFCTGCVPIASFGYASCELTMTYNTTAKTLKITNTSHVEGALWSNGLMLQQSVFSSVSNYLKCIALVFALGGYIASRRTVQWQDADVHSIQSFLHRVVKTVLPEKYPHVSKALRFDMFCYNSDIFVLLYTTGVILDMGRGIMFIREVNWFNQLKADPWMSIQTFALSTRLLWLNCAFLKVLKFLVNLVSSASYCGESKLMGFCNFTSVTSLYLSAVLLFYVPAFIESLTASLSTFTAVFTSASAVRLLAV</sequence>
<reference evidence="2 3" key="1">
    <citation type="submission" date="2012-04" db="EMBL/GenBank/DDBJ databases">
        <title>The Genome Sequence of Saprolegnia declina VS20.</title>
        <authorList>
            <consortium name="The Broad Institute Genome Sequencing Platform"/>
            <person name="Russ C."/>
            <person name="Nusbaum C."/>
            <person name="Tyler B."/>
            <person name="van West P."/>
            <person name="Dieguez-Uribeondo J."/>
            <person name="de Bruijn I."/>
            <person name="Tripathy S."/>
            <person name="Jiang R."/>
            <person name="Young S.K."/>
            <person name="Zeng Q."/>
            <person name="Gargeya S."/>
            <person name="Fitzgerald M."/>
            <person name="Haas B."/>
            <person name="Abouelleil A."/>
            <person name="Alvarado L."/>
            <person name="Arachchi H.M."/>
            <person name="Berlin A."/>
            <person name="Chapman S.B."/>
            <person name="Goldberg J."/>
            <person name="Griggs A."/>
            <person name="Gujja S."/>
            <person name="Hansen M."/>
            <person name="Howarth C."/>
            <person name="Imamovic A."/>
            <person name="Larimer J."/>
            <person name="McCowen C."/>
            <person name="Montmayeur A."/>
            <person name="Murphy C."/>
            <person name="Neiman D."/>
            <person name="Pearson M."/>
            <person name="Priest M."/>
            <person name="Roberts A."/>
            <person name="Saif S."/>
            <person name="Shea T."/>
            <person name="Sisk P."/>
            <person name="Sykes S."/>
            <person name="Wortman J."/>
            <person name="Nusbaum C."/>
            <person name="Birren B."/>
        </authorList>
    </citation>
    <scope>NUCLEOTIDE SEQUENCE [LARGE SCALE GENOMIC DNA]</scope>
    <source>
        <strain evidence="2 3">VS20</strain>
    </source>
</reference>
<feature type="transmembrane region" description="Helical" evidence="1">
    <location>
        <begin position="370"/>
        <end position="390"/>
    </location>
</feature>
<organism evidence="2 3">
    <name type="scientific">Saprolegnia diclina (strain VS20)</name>
    <dbReference type="NCBI Taxonomy" id="1156394"/>
    <lineage>
        <taxon>Eukaryota</taxon>
        <taxon>Sar</taxon>
        <taxon>Stramenopiles</taxon>
        <taxon>Oomycota</taxon>
        <taxon>Saprolegniomycetes</taxon>
        <taxon>Saprolegniales</taxon>
        <taxon>Saprolegniaceae</taxon>
        <taxon>Saprolegnia</taxon>
    </lineage>
</organism>
<proteinExistence type="predicted"/>
<dbReference type="GeneID" id="19955585"/>
<dbReference type="RefSeq" id="XP_008619238.1">
    <property type="nucleotide sequence ID" value="XM_008621016.1"/>
</dbReference>
<gene>
    <name evidence="2" type="ORF">SDRG_14858</name>
</gene>
<evidence type="ECO:0008006" key="4">
    <source>
        <dbReference type="Google" id="ProtNLM"/>
    </source>
</evidence>
<feature type="transmembrane region" description="Helical" evidence="1">
    <location>
        <begin position="410"/>
        <end position="433"/>
    </location>
</feature>
<dbReference type="EMBL" id="JH767210">
    <property type="protein sequence ID" value="EQC27334.1"/>
    <property type="molecule type" value="Genomic_DNA"/>
</dbReference>
<dbReference type="Proteomes" id="UP000030762">
    <property type="component" value="Unassembled WGS sequence"/>
</dbReference>